<gene>
    <name evidence="1" type="ORF">TPSB3V08_LOCUS9644</name>
</gene>
<evidence type="ECO:0000313" key="1">
    <source>
        <dbReference type="EMBL" id="CAD7414397.1"/>
    </source>
</evidence>
<sequence>MTSAWLEDLLPWPCGNTSTSVTGPPNPEEEKLFSRLWSPAQRTSLASTAANPSFSLGMEFTYRSFKMQLVSTFVLFAALMWFSAEATEVKACQGRVPAFAWIESEKLFRNKNTQDLSAKTRPPHHPTYEPDQINSKFVLRAQRCGNTITMAQLKTGNK</sequence>
<organism evidence="1">
    <name type="scientific">Timema poppense</name>
    <name type="common">Walking stick</name>
    <dbReference type="NCBI Taxonomy" id="170557"/>
    <lineage>
        <taxon>Eukaryota</taxon>
        <taxon>Metazoa</taxon>
        <taxon>Ecdysozoa</taxon>
        <taxon>Arthropoda</taxon>
        <taxon>Hexapoda</taxon>
        <taxon>Insecta</taxon>
        <taxon>Pterygota</taxon>
        <taxon>Neoptera</taxon>
        <taxon>Polyneoptera</taxon>
        <taxon>Phasmatodea</taxon>
        <taxon>Timematodea</taxon>
        <taxon>Timematoidea</taxon>
        <taxon>Timematidae</taxon>
        <taxon>Timema</taxon>
    </lineage>
</organism>
<dbReference type="EMBL" id="OD007865">
    <property type="protein sequence ID" value="CAD7414397.1"/>
    <property type="molecule type" value="Genomic_DNA"/>
</dbReference>
<name>A0A7R9HA57_TIMPO</name>
<protein>
    <submittedName>
        <fullName evidence="1">Uncharacterized protein</fullName>
    </submittedName>
</protein>
<proteinExistence type="predicted"/>
<dbReference type="AlphaFoldDB" id="A0A7R9HA57"/>
<accession>A0A7R9HA57</accession>
<reference evidence="1" key="1">
    <citation type="submission" date="2020-11" db="EMBL/GenBank/DDBJ databases">
        <authorList>
            <person name="Tran Van P."/>
        </authorList>
    </citation>
    <scope>NUCLEOTIDE SEQUENCE</scope>
</reference>